<dbReference type="RefSeq" id="WP_249317743.1">
    <property type="nucleotide sequence ID" value="NZ_JACRSN010000001.1"/>
</dbReference>
<keyword evidence="2" id="KW-1133">Transmembrane helix</keyword>
<name>A0A926D785_9FIRM</name>
<feature type="transmembrane region" description="Helical" evidence="2">
    <location>
        <begin position="267"/>
        <end position="296"/>
    </location>
</feature>
<comment type="caution">
    <text evidence="5">The sequence shown here is derived from an EMBL/GenBank/DDBJ whole genome shotgun (WGS) entry which is preliminary data.</text>
</comment>
<reference evidence="5" key="1">
    <citation type="submission" date="2020-08" db="EMBL/GenBank/DDBJ databases">
        <title>Genome public.</title>
        <authorList>
            <person name="Liu C."/>
            <person name="Sun Q."/>
        </authorList>
    </citation>
    <scope>NUCLEOTIDE SEQUENCE</scope>
    <source>
        <strain evidence="5">NSJ-40</strain>
    </source>
</reference>
<accession>A0A926D785</accession>
<gene>
    <name evidence="5" type="ORF">IAG03_00700</name>
</gene>
<sequence length="330" mass="36039">MHKRIAFLGLILVLVLLSGCASGNSAVYTADKSAAQEDSAAIEYPADSEGWYGEEESSEATSDTSSRNYGGHKVIMTASLGLETRAFDEDLAVLKQKAETLGGYVANSDISGKKPESYGDSGRNASLTFRIPKEQFDAFLESASGVATVTYRSTGSDDVTDSYFDTQSRLEIYQTQRDRTLALLEKADKMEDIIALETELSRLTYEIESLTTQLKKWDDLIDFSTVTISLTEIPAATAASGEESIGSRMQEGFVHTLGGMSVFFENLLILFVAASPVLILLAVLALAIVLIVRLALRRRSKKQKKNPYPVSTYQPQIPTAPESVKSEKQK</sequence>
<feature type="domain" description="DUF4349" evidence="4">
    <location>
        <begin position="73"/>
        <end position="288"/>
    </location>
</feature>
<evidence type="ECO:0000313" key="6">
    <source>
        <dbReference type="Proteomes" id="UP000651482"/>
    </source>
</evidence>
<proteinExistence type="predicted"/>
<dbReference type="InterPro" id="IPR025645">
    <property type="entry name" value="DUF4349"/>
</dbReference>
<keyword evidence="2" id="KW-0472">Membrane</keyword>
<dbReference type="PROSITE" id="PS51257">
    <property type="entry name" value="PROKAR_LIPOPROTEIN"/>
    <property type="match status" value="1"/>
</dbReference>
<evidence type="ECO:0000313" key="5">
    <source>
        <dbReference type="EMBL" id="MBC8532541.1"/>
    </source>
</evidence>
<feature type="signal peptide" evidence="3">
    <location>
        <begin position="1"/>
        <end position="23"/>
    </location>
</feature>
<dbReference type="AlphaFoldDB" id="A0A926D785"/>
<organism evidence="5 6">
    <name type="scientific">Yeguia hominis</name>
    <dbReference type="NCBI Taxonomy" id="2763662"/>
    <lineage>
        <taxon>Bacteria</taxon>
        <taxon>Bacillati</taxon>
        <taxon>Bacillota</taxon>
        <taxon>Clostridia</taxon>
        <taxon>Eubacteriales</taxon>
        <taxon>Yeguiaceae</taxon>
        <taxon>Yeguia</taxon>
    </lineage>
</organism>
<evidence type="ECO:0000259" key="4">
    <source>
        <dbReference type="Pfam" id="PF14257"/>
    </source>
</evidence>
<dbReference type="EMBL" id="JACRSN010000001">
    <property type="protein sequence ID" value="MBC8532541.1"/>
    <property type="molecule type" value="Genomic_DNA"/>
</dbReference>
<protein>
    <submittedName>
        <fullName evidence="5">DUF4349 domain-containing protein</fullName>
    </submittedName>
</protein>
<feature type="region of interest" description="Disordered" evidence="1">
    <location>
        <begin position="46"/>
        <end position="68"/>
    </location>
</feature>
<evidence type="ECO:0000256" key="3">
    <source>
        <dbReference type="SAM" id="SignalP"/>
    </source>
</evidence>
<feature type="chain" id="PRO_5037227669" evidence="3">
    <location>
        <begin position="24"/>
        <end position="330"/>
    </location>
</feature>
<keyword evidence="6" id="KW-1185">Reference proteome</keyword>
<keyword evidence="2" id="KW-0812">Transmembrane</keyword>
<dbReference type="Proteomes" id="UP000651482">
    <property type="component" value="Unassembled WGS sequence"/>
</dbReference>
<evidence type="ECO:0000256" key="2">
    <source>
        <dbReference type="SAM" id="Phobius"/>
    </source>
</evidence>
<keyword evidence="3" id="KW-0732">Signal</keyword>
<evidence type="ECO:0000256" key="1">
    <source>
        <dbReference type="SAM" id="MobiDB-lite"/>
    </source>
</evidence>
<dbReference type="Pfam" id="PF14257">
    <property type="entry name" value="DUF4349"/>
    <property type="match status" value="1"/>
</dbReference>
<feature type="region of interest" description="Disordered" evidence="1">
    <location>
        <begin position="302"/>
        <end position="330"/>
    </location>
</feature>